<dbReference type="InterPro" id="IPR038336">
    <property type="entry name" value="NET_sf"/>
</dbReference>
<feature type="domain" description="NET" evidence="1">
    <location>
        <begin position="13"/>
        <end position="78"/>
    </location>
</feature>
<organism evidence="2">
    <name type="scientific">Faunusvirus sp</name>
    <dbReference type="NCBI Taxonomy" id="2487766"/>
    <lineage>
        <taxon>Viruses</taxon>
        <taxon>Varidnaviria</taxon>
        <taxon>Bamfordvirae</taxon>
        <taxon>Nucleocytoviricota</taxon>
        <taxon>Megaviricetes</taxon>
        <taxon>Imitervirales</taxon>
        <taxon>Mimiviridae</taxon>
    </lineage>
</organism>
<dbReference type="Gene3D" id="1.20.1270.220">
    <property type="match status" value="1"/>
</dbReference>
<name>A0A3G4ZXN8_9VIRU</name>
<dbReference type="EMBL" id="MK072167">
    <property type="protein sequence ID" value="AYV79675.1"/>
    <property type="molecule type" value="Genomic_DNA"/>
</dbReference>
<dbReference type="InterPro" id="IPR027353">
    <property type="entry name" value="NET_dom"/>
</dbReference>
<accession>A0A3G4ZXN8</accession>
<proteinExistence type="predicted"/>
<evidence type="ECO:0000313" key="2">
    <source>
        <dbReference type="EMBL" id="AYV79675.1"/>
    </source>
</evidence>
<sequence length="150" mass="17612">MNSTNDIDANKKYTASEKKMLVYKIGQLKEFNEKQYYMTLWDIFKKNNVNYTRNNNGVFIDMNKVNDKTLLEIENFFNMVDTIQKKKSAETDSISSIDNSDKPIVDSNYETSLYESKLNNHEKNILRRNKITTDSLSEDTSVIYRTYGKN</sequence>
<gene>
    <name evidence="2" type="ORF">Faunusvirus36_2</name>
</gene>
<dbReference type="Pfam" id="PF17035">
    <property type="entry name" value="BET"/>
    <property type="match status" value="1"/>
</dbReference>
<reference evidence="2" key="1">
    <citation type="submission" date="2018-10" db="EMBL/GenBank/DDBJ databases">
        <title>Hidden diversity of soil giant viruses.</title>
        <authorList>
            <person name="Schulz F."/>
            <person name="Alteio L."/>
            <person name="Goudeau D."/>
            <person name="Ryan E.M."/>
            <person name="Malmstrom R.R."/>
            <person name="Blanchard J."/>
            <person name="Woyke T."/>
        </authorList>
    </citation>
    <scope>NUCLEOTIDE SEQUENCE</scope>
    <source>
        <strain evidence="2">FNV1</strain>
    </source>
</reference>
<protein>
    <recommendedName>
        <fullName evidence="1">NET domain-containing protein</fullName>
    </recommendedName>
</protein>
<evidence type="ECO:0000259" key="1">
    <source>
        <dbReference type="Pfam" id="PF17035"/>
    </source>
</evidence>